<evidence type="ECO:0000256" key="1">
    <source>
        <dbReference type="SAM" id="SignalP"/>
    </source>
</evidence>
<keyword evidence="3" id="KW-1185">Reference proteome</keyword>
<dbReference type="RefSeq" id="WP_221025017.1">
    <property type="nucleotide sequence ID" value="NZ_JAIEZQ010000002.1"/>
</dbReference>
<proteinExistence type="predicted"/>
<dbReference type="Proteomes" id="UP000754710">
    <property type="component" value="Unassembled WGS sequence"/>
</dbReference>
<evidence type="ECO:0000313" key="2">
    <source>
        <dbReference type="EMBL" id="MBY9075246.1"/>
    </source>
</evidence>
<dbReference type="EMBL" id="JAIEZQ010000002">
    <property type="protein sequence ID" value="MBY9075246.1"/>
    <property type="molecule type" value="Genomic_DNA"/>
</dbReference>
<name>A0ABS7RJR1_9ACTN</name>
<evidence type="ECO:0000313" key="3">
    <source>
        <dbReference type="Proteomes" id="UP000754710"/>
    </source>
</evidence>
<dbReference type="PROSITE" id="PS51257">
    <property type="entry name" value="PROKAR_LIPOPROTEIN"/>
    <property type="match status" value="1"/>
</dbReference>
<feature type="chain" id="PRO_5046465758" description="Lipoprotein" evidence="1">
    <location>
        <begin position="21"/>
        <end position="302"/>
    </location>
</feature>
<keyword evidence="1" id="KW-0732">Signal</keyword>
<evidence type="ECO:0008006" key="4">
    <source>
        <dbReference type="Google" id="ProtNLM"/>
    </source>
</evidence>
<gene>
    <name evidence="2" type="ORF">K1X13_10495</name>
</gene>
<protein>
    <recommendedName>
        <fullName evidence="4">Lipoprotein</fullName>
    </recommendedName>
</protein>
<sequence>MRRSFGWPVAAALLVLGASACGGTSAEGQRGTDEETPTSDADAWVSAEDYHPDRFAESAQVDHRWYPLEPGTRADYRGSSIEEGERLHHGVTIIVTDLVKVIDGVPNVVVWERDYTDGELVETELALFAQDEDGNIWHMGEYPEEWEDGEFDKAPAWVHGIAGATAGITIPADPRTGTPDYAQGFAPKPINWVDRGRVYKTGERTCVPEACYSDVVVVEEFERTIPDAFQDKYYAPGVGVVRVGWRGENDESKEVLELVDFRRLSPEELAEVREDARALEDRAYRISADVFGQTPRSEVASP</sequence>
<feature type="signal peptide" evidence="1">
    <location>
        <begin position="1"/>
        <end position="20"/>
    </location>
</feature>
<reference evidence="2 3" key="1">
    <citation type="submission" date="2021-08" db="EMBL/GenBank/DDBJ databases">
        <title>Nocardioides bacterium WL0053 sp. nov., isolated from the sediment.</title>
        <authorList>
            <person name="Wang L."/>
            <person name="Zhang D."/>
            <person name="Zhang A."/>
        </authorList>
    </citation>
    <scope>NUCLEOTIDE SEQUENCE [LARGE SCALE GENOMIC DNA]</scope>
    <source>
        <strain evidence="2 3">WL0053</strain>
    </source>
</reference>
<accession>A0ABS7RJR1</accession>
<organism evidence="2 3">
    <name type="scientific">Nocardioides jiangsuensis</name>
    <dbReference type="NCBI Taxonomy" id="2866161"/>
    <lineage>
        <taxon>Bacteria</taxon>
        <taxon>Bacillati</taxon>
        <taxon>Actinomycetota</taxon>
        <taxon>Actinomycetes</taxon>
        <taxon>Propionibacteriales</taxon>
        <taxon>Nocardioidaceae</taxon>
        <taxon>Nocardioides</taxon>
    </lineage>
</organism>
<comment type="caution">
    <text evidence="2">The sequence shown here is derived from an EMBL/GenBank/DDBJ whole genome shotgun (WGS) entry which is preliminary data.</text>
</comment>